<dbReference type="SUPFAM" id="SSF46938">
    <property type="entry name" value="CRAL/TRIO N-terminal domain"/>
    <property type="match status" value="1"/>
</dbReference>
<dbReference type="InterPro" id="IPR052432">
    <property type="entry name" value="PITP/CRAL-TRIO"/>
</dbReference>
<evidence type="ECO:0000313" key="4">
    <source>
        <dbReference type="Proteomes" id="UP000187283"/>
    </source>
</evidence>
<dbReference type="AlphaFoldDB" id="A0A1R1XJQ7"/>
<accession>A0A1R1XJQ7</accession>
<dbReference type="SUPFAM" id="SSF52087">
    <property type="entry name" value="CRAL/TRIO domain"/>
    <property type="match status" value="1"/>
</dbReference>
<dbReference type="Proteomes" id="UP000187283">
    <property type="component" value="Unassembled WGS sequence"/>
</dbReference>
<dbReference type="CDD" id="cd00170">
    <property type="entry name" value="SEC14"/>
    <property type="match status" value="1"/>
</dbReference>
<evidence type="ECO:0000313" key="3">
    <source>
        <dbReference type="EMBL" id="OMJ14823.1"/>
    </source>
</evidence>
<proteinExistence type="predicted"/>
<dbReference type="Gene3D" id="3.40.525.10">
    <property type="entry name" value="CRAL-TRIO lipid binding domain"/>
    <property type="match status" value="1"/>
</dbReference>
<feature type="region of interest" description="Disordered" evidence="1">
    <location>
        <begin position="381"/>
        <end position="418"/>
    </location>
</feature>
<dbReference type="PROSITE" id="PS50191">
    <property type="entry name" value="CRAL_TRIO"/>
    <property type="match status" value="1"/>
</dbReference>
<comment type="caution">
    <text evidence="3">The sequence shown here is derived from an EMBL/GenBank/DDBJ whole genome shotgun (WGS) entry which is preliminary data.</text>
</comment>
<dbReference type="Pfam" id="PF03765">
    <property type="entry name" value="CRAL_TRIO_N"/>
    <property type="match status" value="1"/>
</dbReference>
<protein>
    <submittedName>
        <fullName evidence="3">CRAL-TRIO domain-containing protein</fullName>
    </submittedName>
</protein>
<organism evidence="3 4">
    <name type="scientific">Smittium culicis</name>
    <dbReference type="NCBI Taxonomy" id="133412"/>
    <lineage>
        <taxon>Eukaryota</taxon>
        <taxon>Fungi</taxon>
        <taxon>Fungi incertae sedis</taxon>
        <taxon>Zoopagomycota</taxon>
        <taxon>Kickxellomycotina</taxon>
        <taxon>Harpellomycetes</taxon>
        <taxon>Harpellales</taxon>
        <taxon>Legeriomycetaceae</taxon>
        <taxon>Smittium</taxon>
    </lineage>
</organism>
<dbReference type="InterPro" id="IPR036273">
    <property type="entry name" value="CRAL/TRIO_N_dom_sf"/>
</dbReference>
<dbReference type="InterPro" id="IPR036865">
    <property type="entry name" value="CRAL-TRIO_dom_sf"/>
</dbReference>
<dbReference type="STRING" id="133412.A0A1R1XJQ7"/>
<dbReference type="SMART" id="SM00516">
    <property type="entry name" value="SEC14"/>
    <property type="match status" value="1"/>
</dbReference>
<dbReference type="SMART" id="SM01100">
    <property type="entry name" value="CRAL_TRIO_N"/>
    <property type="match status" value="1"/>
</dbReference>
<sequence>MANQAAKITDQFEKGELELKGCYKHLNNFERHKLQQLWGKLIDRFDVPVNDLVGANNSLIKIETFSADDKEVSQKDIPKGVIYNGCKFGETVADKVGEPVVPVKYENICENDTLGEYIWQTFREDVPDTLVLRFLRARKWDVDKALDMILAAVKWRFVNNIDEIIYYGESANDASLMFKGTSFIHGVDKLKHPIVWAPSAKHYQKDQSFSQVKRYLICIMEAVRQMLHYPHERVCLIMDLTNHSNSNMDWPFTKMFLKLLEAYYPECLAVAIINNGPWFFSGVFKMIKPLIDATVAQKIQFAKNADGLLKFIDEDQLLKSRGGKNDYEYKYILPDPKENSLMANKELKQEAISKRKEIIKELIQITKEWVAAGKKVASYRTEPQLSEPTSAAGGNNDSGSSTTAATSDSATSNQAKKEEAIRTELELHNKRDECQERLAKASLELDSFTRARNIYHRLGVLDCHLYDFSTCLN</sequence>
<evidence type="ECO:0000259" key="2">
    <source>
        <dbReference type="PROSITE" id="PS50191"/>
    </source>
</evidence>
<evidence type="ECO:0000256" key="1">
    <source>
        <dbReference type="SAM" id="MobiDB-lite"/>
    </source>
</evidence>
<dbReference type="PANTHER" id="PTHR46590">
    <property type="entry name" value="PHOSPHATIDYLINOSITOL TRANSFER PROTEIN CSR1-RELATED"/>
    <property type="match status" value="1"/>
</dbReference>
<dbReference type="PANTHER" id="PTHR46590:SF1">
    <property type="entry name" value="PHOSPHATIDYLINOSITOL TRANSFER PROTEIN CSR1"/>
    <property type="match status" value="1"/>
</dbReference>
<keyword evidence="4" id="KW-1185">Reference proteome</keyword>
<feature type="domain" description="CRAL-TRIO" evidence="2">
    <location>
        <begin position="172"/>
        <end position="329"/>
    </location>
</feature>
<name>A0A1R1XJQ7_9FUNG</name>
<dbReference type="EMBL" id="LSSN01002887">
    <property type="protein sequence ID" value="OMJ14823.1"/>
    <property type="molecule type" value="Genomic_DNA"/>
</dbReference>
<dbReference type="OrthoDB" id="43460at2759"/>
<dbReference type="Pfam" id="PF00650">
    <property type="entry name" value="CRAL_TRIO"/>
    <property type="match status" value="1"/>
</dbReference>
<dbReference type="InterPro" id="IPR011074">
    <property type="entry name" value="CRAL/TRIO_N_dom"/>
</dbReference>
<dbReference type="InterPro" id="IPR001251">
    <property type="entry name" value="CRAL-TRIO_dom"/>
</dbReference>
<reference evidence="3 4" key="1">
    <citation type="submission" date="2017-01" db="EMBL/GenBank/DDBJ databases">
        <authorList>
            <person name="Mah S.A."/>
            <person name="Swanson W.J."/>
            <person name="Moy G.W."/>
            <person name="Vacquier V.D."/>
        </authorList>
    </citation>
    <scope>NUCLEOTIDE SEQUENCE [LARGE SCALE GENOMIC DNA]</scope>
    <source>
        <strain evidence="3 4">GSMNP</strain>
    </source>
</reference>
<gene>
    <name evidence="3" type="ORF">AYI70_g7656</name>
</gene>
<feature type="compositionally biased region" description="Low complexity" evidence="1">
    <location>
        <begin position="389"/>
        <end position="413"/>
    </location>
</feature>